<name>A9MNG5_SALAR</name>
<organism evidence="1 2">
    <name type="scientific">Salmonella arizonae (strain ATCC BAA-731 / CDC346-86 / RSK2980)</name>
    <dbReference type="NCBI Taxonomy" id="41514"/>
    <lineage>
        <taxon>Bacteria</taxon>
        <taxon>Pseudomonadati</taxon>
        <taxon>Pseudomonadota</taxon>
        <taxon>Gammaproteobacteria</taxon>
        <taxon>Enterobacterales</taxon>
        <taxon>Enterobacteriaceae</taxon>
        <taxon>Salmonella</taxon>
    </lineage>
</organism>
<dbReference type="HOGENOM" id="CLU_212796_0_0_6"/>
<dbReference type="Proteomes" id="UP000002084">
    <property type="component" value="Chromosome"/>
</dbReference>
<dbReference type="EMBL" id="CP000880">
    <property type="protein sequence ID" value="ABX20988.1"/>
    <property type="molecule type" value="Genomic_DNA"/>
</dbReference>
<dbReference type="AlphaFoldDB" id="A9MNG5"/>
<gene>
    <name evidence="1" type="ordered locus">SARI_01082</name>
</gene>
<dbReference type="KEGG" id="ses:SARI_01082"/>
<protein>
    <submittedName>
        <fullName evidence="1">Uncharacterized protein</fullName>
    </submittedName>
</protein>
<reference evidence="1 2" key="1">
    <citation type="submission" date="2007-11" db="EMBL/GenBank/DDBJ databases">
        <authorList>
            <consortium name="The Salmonella enterica serovar Arizonae Genome Sequencing Project"/>
            <person name="McClelland M."/>
            <person name="Sanderson E.K."/>
            <person name="Porwollik S."/>
            <person name="Spieth J."/>
            <person name="Clifton W.S."/>
            <person name="Fulton R."/>
            <person name="Chunyan W."/>
            <person name="Wollam A."/>
            <person name="Shah N."/>
            <person name="Pepin K."/>
            <person name="Bhonagiri V."/>
            <person name="Nash W."/>
            <person name="Johnson M."/>
            <person name="Thiruvilangam P."/>
            <person name="Wilson R."/>
        </authorList>
    </citation>
    <scope>NUCLEOTIDE SEQUENCE [LARGE SCALE GENOMIC DNA]</scope>
    <source>
        <strain evidence="2">ATCC BAA-731 / CDC346-86 / RSK2980</strain>
    </source>
</reference>
<proteinExistence type="predicted"/>
<evidence type="ECO:0000313" key="1">
    <source>
        <dbReference type="EMBL" id="ABX20988.1"/>
    </source>
</evidence>
<keyword evidence="2" id="KW-1185">Reference proteome</keyword>
<sequence length="55" mass="6312">MINKIIDKEVEGMEFNELSSDLAQLEVLSQQRVGGIVRRQKHIALLHKLQTELIV</sequence>
<evidence type="ECO:0000313" key="2">
    <source>
        <dbReference type="Proteomes" id="UP000002084"/>
    </source>
</evidence>
<accession>A9MNG5</accession>